<evidence type="ECO:0000313" key="8">
    <source>
        <dbReference type="Proteomes" id="UP001354989"/>
    </source>
</evidence>
<evidence type="ECO:0000313" key="7">
    <source>
        <dbReference type="EMBL" id="BDD00718.1"/>
    </source>
</evidence>
<dbReference type="InterPro" id="IPR041371">
    <property type="entry name" value="GH92_N"/>
</dbReference>
<evidence type="ECO:0000259" key="6">
    <source>
        <dbReference type="Pfam" id="PF17678"/>
    </source>
</evidence>
<keyword evidence="8" id="KW-1185">Reference proteome</keyword>
<dbReference type="Proteomes" id="UP001354989">
    <property type="component" value="Plasmid pPP1"/>
</dbReference>
<dbReference type="PANTHER" id="PTHR12143:SF39">
    <property type="entry name" value="SECRETED PROTEIN"/>
    <property type="match status" value="1"/>
</dbReference>
<dbReference type="InterPro" id="IPR005887">
    <property type="entry name" value="GH92_a_mannosidase_put"/>
</dbReference>
<dbReference type="Gene3D" id="2.70.98.10">
    <property type="match status" value="1"/>
</dbReference>
<organism evidence="7 8">
    <name type="scientific">Persicobacter psychrovividus</name>
    <dbReference type="NCBI Taxonomy" id="387638"/>
    <lineage>
        <taxon>Bacteria</taxon>
        <taxon>Pseudomonadati</taxon>
        <taxon>Bacteroidota</taxon>
        <taxon>Cytophagia</taxon>
        <taxon>Cytophagales</taxon>
        <taxon>Persicobacteraceae</taxon>
        <taxon>Persicobacter</taxon>
    </lineage>
</organism>
<dbReference type="InterPro" id="IPR008928">
    <property type="entry name" value="6-hairpin_glycosidase_sf"/>
</dbReference>
<evidence type="ECO:0000256" key="1">
    <source>
        <dbReference type="ARBA" id="ARBA00001913"/>
    </source>
</evidence>
<dbReference type="NCBIfam" id="TIGR01180">
    <property type="entry name" value="aman2_put"/>
    <property type="match status" value="1"/>
</dbReference>
<feature type="domain" description="Glycosyl hydrolase family 92" evidence="5">
    <location>
        <begin position="288"/>
        <end position="760"/>
    </location>
</feature>
<dbReference type="EMBL" id="AP025293">
    <property type="protein sequence ID" value="BDD00718.1"/>
    <property type="molecule type" value="Genomic_DNA"/>
</dbReference>
<evidence type="ECO:0000256" key="2">
    <source>
        <dbReference type="ARBA" id="ARBA00011245"/>
    </source>
</evidence>
<feature type="signal peptide" evidence="4">
    <location>
        <begin position="1"/>
        <end position="21"/>
    </location>
</feature>
<evidence type="ECO:0000256" key="3">
    <source>
        <dbReference type="ARBA" id="ARBA00022837"/>
    </source>
</evidence>
<geneLocation type="plasmid" evidence="7 8">
    <name>pPP1</name>
</geneLocation>
<keyword evidence="7" id="KW-0614">Plasmid</keyword>
<protein>
    <submittedName>
        <fullName evidence="7">Alpha-1 2-mannosidase</fullName>
    </submittedName>
</protein>
<comment type="subunit">
    <text evidence="2">Monomer.</text>
</comment>
<sequence>MLKHLFFSVAVLLAWSSSLMAQSYADYVNPFIGTSNYGATYPGAIAPRPMATVSPFNAAGKQNKFDKDSQWNSMAYWHENTFLTGFSHVNLSGVGCPDLGVILTMPTTGKPSPDWKSYGSTYSQEQASAGYYAVHLDKYNVEVEATASRRVGISKYHFPAGESNVLLNLGLGLTNEQGAMLKVVSDHEIEGMVTVGSFCYNNPKAVYPVYFVMELSKPADDFGIWKEARPNEGVEAQWMKGYNGQLRMIDNYRNHVVGDSIGAYMHYSNAHPMTVEVKVAVSYVSIANARENLRAETAGKDFDQVLAATKQDWNDALGVVEVKGGSEDDKTMFYTALYHTLIHPNIQSDVNGDYNLAGHQGFGNSQEHERYSVFSLWDTYRSLHPLMSLLYPHQQSQMVKTMLDIYDESGWLPKWELNSTETYTMVGDPAMAVIGDTYLRGIHDFDTKKAMEAMKKHFSTIEDNPVRPGNKAYQQLGYIPVESEKSDLFDGGDEQEARVWGSVSTSLEYNIADYAFGQFAKAIGEEEWSKKALAYTASFKDFYDPSTKVLRPKMANGEFMSPFNPKDGENFTHAIGYVEGSAYHYAFMVPHAIPELIATMGGEKQYLQALDQLFAEGHYEPDNEPDMAYPFLYNYVKGQEWKTQRQVRKMINESFSNTPAGLPGNDDTGTMSSLLAFSMMGIYPESAGSTKYLITTPRFEEVVIHLDKDYYHGDKIVIKAPKATDRPYIKSLTVNGKKQSSLFIDHQTLTEGAEINFKLSKTPQPAL</sequence>
<dbReference type="Gene3D" id="1.20.1610.10">
    <property type="entry name" value="alpha-1,2-mannosidases domains"/>
    <property type="match status" value="1"/>
</dbReference>
<proteinExistence type="predicted"/>
<dbReference type="Pfam" id="PF07971">
    <property type="entry name" value="Glyco_hydro_92"/>
    <property type="match status" value="1"/>
</dbReference>
<dbReference type="InterPro" id="IPR012939">
    <property type="entry name" value="Glyco_hydro_92"/>
</dbReference>
<dbReference type="PANTHER" id="PTHR12143">
    <property type="entry name" value="PEPTIDE N-GLYCANASE PNGASE -RELATED"/>
    <property type="match status" value="1"/>
</dbReference>
<comment type="cofactor">
    <cofactor evidence="1">
        <name>Ca(2+)</name>
        <dbReference type="ChEBI" id="CHEBI:29108"/>
    </cofactor>
</comment>
<reference evidence="7 8" key="1">
    <citation type="submission" date="2021-12" db="EMBL/GenBank/DDBJ databases">
        <title>Genome sequencing of bacteria with rrn-lacking chromosome and rrn-plasmid.</title>
        <authorList>
            <person name="Anda M."/>
            <person name="Iwasaki W."/>
        </authorList>
    </citation>
    <scope>NUCLEOTIDE SEQUENCE [LARGE SCALE GENOMIC DNA]</scope>
    <source>
        <strain evidence="7 8">NBRC 101262</strain>
        <plasmid evidence="7 8">pPP1</plasmid>
    </source>
</reference>
<keyword evidence="4" id="KW-0732">Signal</keyword>
<dbReference type="Gene3D" id="3.30.2080.10">
    <property type="entry name" value="GH92 mannosidase domain"/>
    <property type="match status" value="1"/>
</dbReference>
<name>A0ABN6LG55_9BACT</name>
<evidence type="ECO:0000256" key="4">
    <source>
        <dbReference type="SAM" id="SignalP"/>
    </source>
</evidence>
<feature type="domain" description="Glycosyl hydrolase family 92 N-terminal" evidence="6">
    <location>
        <begin position="27"/>
        <end position="282"/>
    </location>
</feature>
<dbReference type="InterPro" id="IPR050883">
    <property type="entry name" value="PNGase"/>
</dbReference>
<accession>A0ABN6LG55</accession>
<dbReference type="InterPro" id="IPR014718">
    <property type="entry name" value="GH-type_carb-bd"/>
</dbReference>
<feature type="chain" id="PRO_5045393093" evidence="4">
    <location>
        <begin position="22"/>
        <end position="767"/>
    </location>
</feature>
<dbReference type="RefSeq" id="WP_338398523.1">
    <property type="nucleotide sequence ID" value="NZ_AP025293.1"/>
</dbReference>
<gene>
    <name evidence="7" type="ORF">PEPS_29980</name>
</gene>
<dbReference type="Pfam" id="PF17678">
    <property type="entry name" value="Glyco_hydro_92N"/>
    <property type="match status" value="1"/>
</dbReference>
<keyword evidence="3" id="KW-0106">Calcium</keyword>
<dbReference type="SUPFAM" id="SSF48208">
    <property type="entry name" value="Six-hairpin glycosidases"/>
    <property type="match status" value="1"/>
</dbReference>
<dbReference type="Gene3D" id="1.20.1050.60">
    <property type="entry name" value="alpha-1,2-mannosidase"/>
    <property type="match status" value="1"/>
</dbReference>
<evidence type="ECO:0000259" key="5">
    <source>
        <dbReference type="Pfam" id="PF07971"/>
    </source>
</evidence>